<dbReference type="GeneTree" id="ENSGT00940000178520"/>
<keyword evidence="2" id="KW-1185">Reference proteome</keyword>
<proteinExistence type="predicted"/>
<reference evidence="1" key="2">
    <citation type="submission" date="2025-09" db="UniProtKB">
        <authorList>
            <consortium name="Ensembl"/>
        </authorList>
    </citation>
    <scope>IDENTIFICATION</scope>
</reference>
<evidence type="ECO:0000313" key="1">
    <source>
        <dbReference type="Ensembl" id="ENSOMEP00000018618.1"/>
    </source>
</evidence>
<evidence type="ECO:0000313" key="2">
    <source>
        <dbReference type="Proteomes" id="UP000261560"/>
    </source>
</evidence>
<dbReference type="Gene3D" id="1.20.58.60">
    <property type="match status" value="1"/>
</dbReference>
<dbReference type="SUPFAM" id="SSF46966">
    <property type="entry name" value="Spectrin repeat"/>
    <property type="match status" value="1"/>
</dbReference>
<evidence type="ECO:0008006" key="3">
    <source>
        <dbReference type="Google" id="ProtNLM"/>
    </source>
</evidence>
<dbReference type="Ensembl" id="ENSOMET00000027636.1">
    <property type="protein sequence ID" value="ENSOMEP00000018618.1"/>
    <property type="gene ID" value="ENSOMEG00000020347.1"/>
</dbReference>
<dbReference type="InterPro" id="IPR002017">
    <property type="entry name" value="Spectrin_repeat"/>
</dbReference>
<accession>A0A3B3CL71</accession>
<organism evidence="1 2">
    <name type="scientific">Oryzias melastigma</name>
    <name type="common">Marine medaka</name>
    <dbReference type="NCBI Taxonomy" id="30732"/>
    <lineage>
        <taxon>Eukaryota</taxon>
        <taxon>Metazoa</taxon>
        <taxon>Chordata</taxon>
        <taxon>Craniata</taxon>
        <taxon>Vertebrata</taxon>
        <taxon>Euteleostomi</taxon>
        <taxon>Actinopterygii</taxon>
        <taxon>Neopterygii</taxon>
        <taxon>Teleostei</taxon>
        <taxon>Neoteleostei</taxon>
        <taxon>Acanthomorphata</taxon>
        <taxon>Ovalentaria</taxon>
        <taxon>Atherinomorphae</taxon>
        <taxon>Beloniformes</taxon>
        <taxon>Adrianichthyidae</taxon>
        <taxon>Oryziinae</taxon>
        <taxon>Oryzias</taxon>
    </lineage>
</organism>
<dbReference type="OMA" id="NIQVRTW"/>
<dbReference type="PaxDb" id="30732-ENSOMEP00000018618"/>
<reference evidence="1" key="1">
    <citation type="submission" date="2025-08" db="UniProtKB">
        <authorList>
            <consortium name="Ensembl"/>
        </authorList>
    </citation>
    <scope>IDENTIFICATION</scope>
</reference>
<protein>
    <recommendedName>
        <fullName evidence="3">Spectrin alpha, non-erythrocytic 1</fullName>
    </recommendedName>
</protein>
<dbReference type="AlphaFoldDB" id="A0A3B3CL71"/>
<sequence>MKALINADELANDVAGAEALLDRHQEHKLHGRWDTLKGKSSQRRQDLEDSLQQFSRDVDEIEAWISEKLQTATDDEDYGDTLAAVQVLHMSDYRNCLLGH</sequence>
<dbReference type="Proteomes" id="UP000261560">
    <property type="component" value="Unplaced"/>
</dbReference>
<dbReference type="STRING" id="30732.ENSOMEP00000018618"/>
<name>A0A3B3CL71_ORYME</name>
<dbReference type="Pfam" id="PF00435">
    <property type="entry name" value="Spectrin"/>
    <property type="match status" value="1"/>
</dbReference>